<keyword evidence="1 3" id="KW-0560">Oxidoreductase</keyword>
<name>A0A847UCN8_9EURY</name>
<dbReference type="GO" id="GO:0051287">
    <property type="term" value="F:NAD binding"/>
    <property type="evidence" value="ECO:0007669"/>
    <property type="project" value="InterPro"/>
</dbReference>
<dbReference type="InterPro" id="IPR006140">
    <property type="entry name" value="D-isomer_DH_NAD-bd"/>
</dbReference>
<evidence type="ECO:0000256" key="2">
    <source>
        <dbReference type="ARBA" id="ARBA00023027"/>
    </source>
</evidence>
<dbReference type="InterPro" id="IPR036291">
    <property type="entry name" value="NAD(P)-bd_dom_sf"/>
</dbReference>
<comment type="similarity">
    <text evidence="3">Belongs to the D-isomer specific 2-hydroxyacid dehydrogenase family.</text>
</comment>
<dbReference type="CDD" id="cd05300">
    <property type="entry name" value="2-Hacid_dh_1"/>
    <property type="match status" value="1"/>
</dbReference>
<dbReference type="SUPFAM" id="SSF52283">
    <property type="entry name" value="Formate/glycerate dehydrogenase catalytic domain-like"/>
    <property type="match status" value="1"/>
</dbReference>
<feature type="domain" description="D-isomer specific 2-hydroxyacid dehydrogenase NAD-binding" evidence="5">
    <location>
        <begin position="109"/>
        <end position="280"/>
    </location>
</feature>
<dbReference type="Pfam" id="PF02826">
    <property type="entry name" value="2-Hacid_dh_C"/>
    <property type="match status" value="1"/>
</dbReference>
<evidence type="ECO:0000313" key="6">
    <source>
        <dbReference type="EMBL" id="NLV10889.1"/>
    </source>
</evidence>
<dbReference type="PANTHER" id="PTHR43333">
    <property type="entry name" value="2-HACID_DH_C DOMAIN-CONTAINING PROTEIN"/>
    <property type="match status" value="1"/>
</dbReference>
<accession>A0A847UCN8</accession>
<evidence type="ECO:0000256" key="3">
    <source>
        <dbReference type="RuleBase" id="RU003719"/>
    </source>
</evidence>
<dbReference type="EMBL" id="WOYG01000001">
    <property type="protein sequence ID" value="NLV10889.1"/>
    <property type="molecule type" value="Genomic_DNA"/>
</dbReference>
<evidence type="ECO:0000256" key="1">
    <source>
        <dbReference type="ARBA" id="ARBA00023002"/>
    </source>
</evidence>
<dbReference type="GO" id="GO:0016616">
    <property type="term" value="F:oxidoreductase activity, acting on the CH-OH group of donors, NAD or NADP as acceptor"/>
    <property type="evidence" value="ECO:0007669"/>
    <property type="project" value="InterPro"/>
</dbReference>
<dbReference type="SUPFAM" id="SSF51735">
    <property type="entry name" value="NAD(P)-binding Rossmann-fold domains"/>
    <property type="match status" value="1"/>
</dbReference>
<proteinExistence type="inferred from homology"/>
<keyword evidence="2" id="KW-0520">NAD</keyword>
<evidence type="ECO:0000313" key="7">
    <source>
        <dbReference type="Proteomes" id="UP000608662"/>
    </source>
</evidence>
<protein>
    <submittedName>
        <fullName evidence="6">D-2-hydroxyacid dehydrogenase</fullName>
    </submittedName>
</protein>
<dbReference type="PANTHER" id="PTHR43333:SF1">
    <property type="entry name" value="D-ISOMER SPECIFIC 2-HYDROXYACID DEHYDROGENASE NAD-BINDING DOMAIN-CONTAINING PROTEIN"/>
    <property type="match status" value="1"/>
</dbReference>
<sequence length="317" mass="34764">MTEIAILRQKAHGLPVESYADAVRERLPEATVTVARTPEQERAAVETATVVSAGPFDDELLDHAHEIQLFASIYAGYDHLPLDEFAEREIALTTASGVHGPNIAEHVIGAFLAFTRRFFEARRRQRERQWRALQSGELAGSTVAVVGLGAIGQAIVDRLAGFDVDTVGVRYSPEKGGPTDEVYGFDEIHEAVTDAEYVAVACPLTDATEELFDEQLFRTMHPEAIFVNVARGGVVDTDALTSAIQSNYIGAAQLDVTDPEPLPEDHPLWGFDNVFVTPHASGHTPEYYERTADILAENVRRAAETGEWDGLRNQIPL</sequence>
<evidence type="ECO:0000259" key="5">
    <source>
        <dbReference type="Pfam" id="PF02826"/>
    </source>
</evidence>
<organism evidence="6 7">
    <name type="scientific">Halomicrobium mukohataei</name>
    <dbReference type="NCBI Taxonomy" id="57705"/>
    <lineage>
        <taxon>Archaea</taxon>
        <taxon>Methanobacteriati</taxon>
        <taxon>Methanobacteriota</taxon>
        <taxon>Stenosarchaea group</taxon>
        <taxon>Halobacteria</taxon>
        <taxon>Halobacteriales</taxon>
        <taxon>Haloarculaceae</taxon>
        <taxon>Halomicrobium</taxon>
    </lineage>
</organism>
<dbReference type="Proteomes" id="UP000608662">
    <property type="component" value="Unassembled WGS sequence"/>
</dbReference>
<feature type="domain" description="D-isomer specific 2-hydroxyacid dehydrogenase catalytic" evidence="4">
    <location>
        <begin position="43"/>
        <end position="306"/>
    </location>
</feature>
<gene>
    <name evidence="6" type="ORF">GOC74_13230</name>
</gene>
<dbReference type="RefSeq" id="WP_170094530.1">
    <property type="nucleotide sequence ID" value="NZ_WOYG01000001.1"/>
</dbReference>
<dbReference type="AlphaFoldDB" id="A0A847UCN8"/>
<dbReference type="Gene3D" id="3.40.50.720">
    <property type="entry name" value="NAD(P)-binding Rossmann-like Domain"/>
    <property type="match status" value="2"/>
</dbReference>
<dbReference type="InterPro" id="IPR006139">
    <property type="entry name" value="D-isomer_2_OHA_DH_cat_dom"/>
</dbReference>
<reference evidence="6" key="1">
    <citation type="submission" date="2019-12" db="EMBL/GenBank/DDBJ databases">
        <title>Whole-genome sequence of Halomicrobium mukohataei pws1.</title>
        <authorList>
            <person name="Verma D.K."/>
            <person name="Gopal K."/>
            <person name="Prasad E.S."/>
        </authorList>
    </citation>
    <scope>NUCLEOTIDE SEQUENCE</scope>
    <source>
        <strain evidence="6">Pws1</strain>
    </source>
</reference>
<dbReference type="Pfam" id="PF00389">
    <property type="entry name" value="2-Hacid_dh"/>
    <property type="match status" value="1"/>
</dbReference>
<evidence type="ECO:0000259" key="4">
    <source>
        <dbReference type="Pfam" id="PF00389"/>
    </source>
</evidence>
<comment type="caution">
    <text evidence="6">The sequence shown here is derived from an EMBL/GenBank/DDBJ whole genome shotgun (WGS) entry which is preliminary data.</text>
</comment>